<dbReference type="PROSITE" id="PS50850">
    <property type="entry name" value="MFS"/>
    <property type="match status" value="1"/>
</dbReference>
<dbReference type="GO" id="GO:0022857">
    <property type="term" value="F:transmembrane transporter activity"/>
    <property type="evidence" value="ECO:0007669"/>
    <property type="project" value="InterPro"/>
</dbReference>
<dbReference type="GO" id="GO:0016020">
    <property type="term" value="C:membrane"/>
    <property type="evidence" value="ECO:0007669"/>
    <property type="project" value="UniProtKB-SubCell"/>
</dbReference>
<sequence>MAHFYHFNFHSSIGHHGPKRTLKRDSEKEAPKVTTPAAGTLETASEILAHQTTKRILHRVDLRLVPILSLLYLLCFLCRQNIGNAKIFHMTNDLHLTTQQYQIALTAFFFSYSTFDIPCNVMLKKLRPSVWLPLVTLLSGVVTVCMGVVKNADELIVVRMFLGMTECGLFPGVAYVITMWYCKKEAQFRQALFFCAASMAGAFAGLLAVILSKMDGLGGQEGWRWILIIEGLLTVVVAICAFFIVLDTPERAKFLTKDEKEFLLRRLEVDQFGEEEDELTEAEKAQIHTDLPSSQIFKSVFTDWHIYAHILVFYGISCPLYSISLCLPSIVKELGYTSTQANFLTVPIYITACLLSLSTAYLSDRTGKRAVFIAISYTTMFTGFLIAALRPGHLPGLAYAGMFIAACGVYPAFPGMITWCSNNLASSGKRAIAMALHIGMGSFGGAMGANFYRAQDKPLYRLGHWLNLGFVCLGGVAIAVIYFSYRMENKRRGCVCARLAEELEKGIEKAGRGTEEGEKLRREFVVRREESLAHEGDRSVWFRYMM</sequence>
<dbReference type="Gene3D" id="1.20.1250.20">
    <property type="entry name" value="MFS general substrate transporter like domains"/>
    <property type="match status" value="2"/>
</dbReference>
<keyword evidence="4 7" id="KW-1133">Transmembrane helix</keyword>
<proteinExistence type="predicted"/>
<evidence type="ECO:0000313" key="10">
    <source>
        <dbReference type="Proteomes" id="UP000244722"/>
    </source>
</evidence>
<dbReference type="AlphaFoldDB" id="A0A2T6ZAV5"/>
<comment type="subcellular location">
    <subcellularLocation>
        <location evidence="1">Membrane</location>
        <topology evidence="1">Multi-pass membrane protein</topology>
    </subcellularLocation>
</comment>
<feature type="transmembrane region" description="Helical" evidence="7">
    <location>
        <begin position="306"/>
        <end position="331"/>
    </location>
</feature>
<keyword evidence="10" id="KW-1185">Reference proteome</keyword>
<name>A0A2T6ZAV5_TUBBO</name>
<dbReference type="SUPFAM" id="SSF103473">
    <property type="entry name" value="MFS general substrate transporter"/>
    <property type="match status" value="1"/>
</dbReference>
<organism evidence="9 10">
    <name type="scientific">Tuber borchii</name>
    <name type="common">White truffle</name>
    <dbReference type="NCBI Taxonomy" id="42251"/>
    <lineage>
        <taxon>Eukaryota</taxon>
        <taxon>Fungi</taxon>
        <taxon>Dikarya</taxon>
        <taxon>Ascomycota</taxon>
        <taxon>Pezizomycotina</taxon>
        <taxon>Pezizomycetes</taxon>
        <taxon>Pezizales</taxon>
        <taxon>Tuberaceae</taxon>
        <taxon>Tuber</taxon>
    </lineage>
</organism>
<keyword evidence="3 7" id="KW-0812">Transmembrane</keyword>
<keyword evidence="2" id="KW-0813">Transport</keyword>
<dbReference type="FunFam" id="1.20.1250.20:FF:000034">
    <property type="entry name" value="MFS general substrate transporter"/>
    <property type="match status" value="1"/>
</dbReference>
<comment type="caution">
    <text evidence="9">The sequence shown here is derived from an EMBL/GenBank/DDBJ whole genome shotgun (WGS) entry which is preliminary data.</text>
</comment>
<evidence type="ECO:0000256" key="5">
    <source>
        <dbReference type="ARBA" id="ARBA00023136"/>
    </source>
</evidence>
<dbReference type="InterPro" id="IPR020846">
    <property type="entry name" value="MFS_dom"/>
</dbReference>
<evidence type="ECO:0000256" key="4">
    <source>
        <dbReference type="ARBA" id="ARBA00022989"/>
    </source>
</evidence>
<dbReference type="Pfam" id="PF07690">
    <property type="entry name" value="MFS_1"/>
    <property type="match status" value="1"/>
</dbReference>
<reference evidence="9 10" key="1">
    <citation type="submission" date="2017-04" db="EMBL/GenBank/DDBJ databases">
        <title>Draft genome sequence of Tuber borchii Vittad., a whitish edible truffle.</title>
        <authorList>
            <consortium name="DOE Joint Genome Institute"/>
            <person name="Murat C."/>
            <person name="Kuo A."/>
            <person name="Barry K.W."/>
            <person name="Clum A."/>
            <person name="Dockter R.B."/>
            <person name="Fauchery L."/>
            <person name="Iotti M."/>
            <person name="Kohler A."/>
            <person name="Labutti K."/>
            <person name="Lindquist E.A."/>
            <person name="Lipzen A."/>
            <person name="Ohm R.A."/>
            <person name="Wang M."/>
            <person name="Grigoriev I.V."/>
            <person name="Zambonelli A."/>
            <person name="Martin F.M."/>
        </authorList>
    </citation>
    <scope>NUCLEOTIDE SEQUENCE [LARGE SCALE GENOMIC DNA]</scope>
    <source>
        <strain evidence="9 10">Tbo3840</strain>
    </source>
</reference>
<dbReference type="STRING" id="42251.A0A2T6ZAV5"/>
<evidence type="ECO:0000256" key="6">
    <source>
        <dbReference type="SAM" id="MobiDB-lite"/>
    </source>
</evidence>
<feature type="transmembrane region" description="Helical" evidence="7">
    <location>
        <begin position="370"/>
        <end position="390"/>
    </location>
</feature>
<evidence type="ECO:0000256" key="1">
    <source>
        <dbReference type="ARBA" id="ARBA00004141"/>
    </source>
</evidence>
<dbReference type="PANTHER" id="PTHR43791">
    <property type="entry name" value="PERMEASE-RELATED"/>
    <property type="match status" value="1"/>
</dbReference>
<feature type="transmembrane region" description="Helical" evidence="7">
    <location>
        <begin position="431"/>
        <end position="452"/>
    </location>
</feature>
<feature type="transmembrane region" description="Helical" evidence="7">
    <location>
        <begin position="191"/>
        <end position="211"/>
    </location>
</feature>
<accession>A0A2T6ZAV5</accession>
<dbReference type="FunFam" id="1.20.1250.20:FF:000068">
    <property type="entry name" value="MFS general substrate transporter"/>
    <property type="match status" value="1"/>
</dbReference>
<dbReference type="InterPro" id="IPR011701">
    <property type="entry name" value="MFS"/>
</dbReference>
<feature type="transmembrane region" description="Helical" evidence="7">
    <location>
        <begin position="223"/>
        <end position="246"/>
    </location>
</feature>
<dbReference type="PANTHER" id="PTHR43791:SF18">
    <property type="entry name" value="NICOTINIC ACID TRANSPORTER TNA1, PUTATIVE (AFU_ORTHOLOGUE AFUA_3G03820)-RELATED"/>
    <property type="match status" value="1"/>
</dbReference>
<feature type="transmembrane region" description="Helical" evidence="7">
    <location>
        <begin position="464"/>
        <end position="483"/>
    </location>
</feature>
<feature type="region of interest" description="Disordered" evidence="6">
    <location>
        <begin position="14"/>
        <end position="35"/>
    </location>
</feature>
<feature type="transmembrane region" description="Helical" evidence="7">
    <location>
        <begin position="102"/>
        <end position="123"/>
    </location>
</feature>
<protein>
    <submittedName>
        <fullName evidence="9">Major facilitator superfamily domain-containing protein</fullName>
    </submittedName>
</protein>
<feature type="transmembrane region" description="Helical" evidence="7">
    <location>
        <begin position="343"/>
        <end position="363"/>
    </location>
</feature>
<dbReference type="Proteomes" id="UP000244722">
    <property type="component" value="Unassembled WGS sequence"/>
</dbReference>
<feature type="transmembrane region" description="Helical" evidence="7">
    <location>
        <begin position="64"/>
        <end position="82"/>
    </location>
</feature>
<feature type="transmembrane region" description="Helical" evidence="7">
    <location>
        <begin position="161"/>
        <end position="182"/>
    </location>
</feature>
<evidence type="ECO:0000259" key="8">
    <source>
        <dbReference type="PROSITE" id="PS50850"/>
    </source>
</evidence>
<evidence type="ECO:0000256" key="3">
    <source>
        <dbReference type="ARBA" id="ARBA00022692"/>
    </source>
</evidence>
<dbReference type="EMBL" id="NESQ01000496">
    <property type="protein sequence ID" value="PUU72615.1"/>
    <property type="molecule type" value="Genomic_DNA"/>
</dbReference>
<evidence type="ECO:0000256" key="2">
    <source>
        <dbReference type="ARBA" id="ARBA00022448"/>
    </source>
</evidence>
<evidence type="ECO:0000256" key="7">
    <source>
        <dbReference type="SAM" id="Phobius"/>
    </source>
</evidence>
<dbReference type="InterPro" id="IPR036259">
    <property type="entry name" value="MFS_trans_sf"/>
</dbReference>
<feature type="transmembrane region" description="Helical" evidence="7">
    <location>
        <begin position="396"/>
        <end position="419"/>
    </location>
</feature>
<keyword evidence="5 7" id="KW-0472">Membrane</keyword>
<feature type="transmembrane region" description="Helical" evidence="7">
    <location>
        <begin position="130"/>
        <end position="149"/>
    </location>
</feature>
<gene>
    <name evidence="9" type="ORF">B9Z19DRAFT_1069635</name>
</gene>
<dbReference type="OrthoDB" id="2962993at2759"/>
<evidence type="ECO:0000313" key="9">
    <source>
        <dbReference type="EMBL" id="PUU72615.1"/>
    </source>
</evidence>
<feature type="domain" description="Major facilitator superfamily (MFS) profile" evidence="8">
    <location>
        <begin position="64"/>
        <end position="492"/>
    </location>
</feature>